<evidence type="ECO:0000256" key="2">
    <source>
        <dbReference type="SAM" id="SignalP"/>
    </source>
</evidence>
<dbReference type="AlphaFoldDB" id="A0A165CZ53"/>
<dbReference type="InParanoid" id="A0A165CZ53"/>
<dbReference type="EMBL" id="KV424094">
    <property type="protein sequence ID" value="KZT51716.1"/>
    <property type="molecule type" value="Genomic_DNA"/>
</dbReference>
<keyword evidence="2" id="KW-0732">Signal</keyword>
<dbReference type="Proteomes" id="UP000076842">
    <property type="component" value="Unassembled WGS sequence"/>
</dbReference>
<accession>A0A165CZ53</accession>
<dbReference type="Pfam" id="PF04185">
    <property type="entry name" value="Phosphoesterase"/>
    <property type="match status" value="1"/>
</dbReference>
<dbReference type="PANTHER" id="PTHR31956:SF1">
    <property type="entry name" value="NON-SPECIFIC PHOSPHOLIPASE C1"/>
    <property type="match status" value="1"/>
</dbReference>
<dbReference type="Gene3D" id="3.40.720.10">
    <property type="entry name" value="Alkaline Phosphatase, subunit A"/>
    <property type="match status" value="2"/>
</dbReference>
<dbReference type="PANTHER" id="PTHR31956">
    <property type="entry name" value="NON-SPECIFIC PHOSPHOLIPASE C4-RELATED"/>
    <property type="match status" value="1"/>
</dbReference>
<evidence type="ECO:0000256" key="1">
    <source>
        <dbReference type="ARBA" id="ARBA00022801"/>
    </source>
</evidence>
<organism evidence="3 4">
    <name type="scientific">Calocera cornea HHB12733</name>
    <dbReference type="NCBI Taxonomy" id="1353952"/>
    <lineage>
        <taxon>Eukaryota</taxon>
        <taxon>Fungi</taxon>
        <taxon>Dikarya</taxon>
        <taxon>Basidiomycota</taxon>
        <taxon>Agaricomycotina</taxon>
        <taxon>Dacrymycetes</taxon>
        <taxon>Dacrymycetales</taxon>
        <taxon>Dacrymycetaceae</taxon>
        <taxon>Calocera</taxon>
    </lineage>
</organism>
<reference evidence="3 4" key="1">
    <citation type="journal article" date="2016" name="Mol. Biol. Evol.">
        <title>Comparative Genomics of Early-Diverging Mushroom-Forming Fungi Provides Insights into the Origins of Lignocellulose Decay Capabilities.</title>
        <authorList>
            <person name="Nagy L.G."/>
            <person name="Riley R."/>
            <person name="Tritt A."/>
            <person name="Adam C."/>
            <person name="Daum C."/>
            <person name="Floudas D."/>
            <person name="Sun H."/>
            <person name="Yadav J.S."/>
            <person name="Pangilinan J."/>
            <person name="Larsson K.H."/>
            <person name="Matsuura K."/>
            <person name="Barry K."/>
            <person name="Labutti K."/>
            <person name="Kuo R."/>
            <person name="Ohm R.A."/>
            <person name="Bhattacharya S.S."/>
            <person name="Shirouzu T."/>
            <person name="Yoshinaga Y."/>
            <person name="Martin F.M."/>
            <person name="Grigoriev I.V."/>
            <person name="Hibbett D.S."/>
        </authorList>
    </citation>
    <scope>NUCLEOTIDE SEQUENCE [LARGE SCALE GENOMIC DNA]</scope>
    <source>
        <strain evidence="3 4">HHB12733</strain>
    </source>
</reference>
<dbReference type="STRING" id="1353952.A0A165CZ53"/>
<dbReference type="GO" id="GO:0042578">
    <property type="term" value="F:phosphoric ester hydrolase activity"/>
    <property type="evidence" value="ECO:0007669"/>
    <property type="project" value="UniProtKB-ARBA"/>
</dbReference>
<evidence type="ECO:0000313" key="3">
    <source>
        <dbReference type="EMBL" id="KZT51716.1"/>
    </source>
</evidence>
<keyword evidence="1" id="KW-0378">Hydrolase</keyword>
<gene>
    <name evidence="3" type="ORF">CALCODRAFT_503175</name>
</gene>
<evidence type="ECO:0000313" key="4">
    <source>
        <dbReference type="Proteomes" id="UP000076842"/>
    </source>
</evidence>
<feature type="signal peptide" evidence="2">
    <location>
        <begin position="1"/>
        <end position="20"/>
    </location>
</feature>
<dbReference type="OrthoDB" id="5135119at2759"/>
<dbReference type="InterPro" id="IPR017850">
    <property type="entry name" value="Alkaline_phosphatase_core_sf"/>
</dbReference>
<keyword evidence="4" id="KW-1185">Reference proteome</keyword>
<name>A0A165CZ53_9BASI</name>
<sequence length="648" mass="70323">MFTLLTVSALALAGTASAQAATSLADIEHVVFFMQENRAFDHYFGSLFGVRGFADPNAPINADGKSVFYQKVNGSLSNATDFLLPWYINYQGGEYLNGTQCMDGGSNGFENNHAAYNNGSNDMWALTNDPTSIAYFKRQDIPIHYAIADSWTIGDMYQEGQMASTWPNRVHWMTGTVNIPGGPTNSTKGPVLDNNDTPGCSHLSFSNFLTGQSYHTTANVSCFPYDWKTVPEYLEELGISWFVNQADDNFGCNELAAFKTFIDGAASPLNDTDNPLVVKAMSYAWSNNDWEGGYAKFKQDVATGNLPEVTWIIPTTELSEHPPYTPRQGAWSQADIIDALQNSPIYNKTILFISYDETGGWADHVPPFHAPAGTPGEWVVDPLTNISTFSGPGFRLPFYAISPYSRGGNVFTEPSDHTSQILFLEKWAAARGHPFTTQAISAWRREHMSDLTGMFDFSGETFDASPVKFPAGEEPVIDGLTGLLAGAELCQAKYEGSVNAKIPYGLQTPEEALAVEAGFRPVRGGLTEGRYLVLESAGVALSAGSSLGVASPLAQKETDAAQRFVLHAPNPMDVDATIFSLSNGDSYINAQLGLDSAANAAIWNITYIASSTSYNIKDTKSGMYLTLTSSKPVLGNDPAPFKIYSVTF</sequence>
<dbReference type="CDD" id="cd16014">
    <property type="entry name" value="PLC"/>
    <property type="match status" value="1"/>
</dbReference>
<proteinExistence type="predicted"/>
<dbReference type="InterPro" id="IPR007312">
    <property type="entry name" value="Phosphoesterase"/>
</dbReference>
<protein>
    <submittedName>
        <fullName evidence="3">Phosphoesterase-domain-containing protein</fullName>
    </submittedName>
</protein>
<feature type="chain" id="PRO_5007856257" evidence="2">
    <location>
        <begin position="21"/>
        <end position="648"/>
    </location>
</feature>